<feature type="domain" description="NADH:quinone oxidoreductase/Mrp antiporter transmembrane" evidence="6">
    <location>
        <begin position="177"/>
        <end position="457"/>
    </location>
</feature>
<evidence type="ECO:0000256" key="2">
    <source>
        <dbReference type="ARBA" id="ARBA00022692"/>
    </source>
</evidence>
<evidence type="ECO:0000256" key="5">
    <source>
        <dbReference type="SAM" id="Phobius"/>
    </source>
</evidence>
<feature type="transmembrane region" description="Helical" evidence="5">
    <location>
        <begin position="407"/>
        <end position="426"/>
    </location>
</feature>
<dbReference type="Gene3D" id="1.20.5.2700">
    <property type="match status" value="1"/>
</dbReference>
<dbReference type="RefSeq" id="WP_125671300.1">
    <property type="nucleotide sequence ID" value="NZ_RCOS01000080.1"/>
</dbReference>
<feature type="transmembrane region" description="Helical" evidence="5">
    <location>
        <begin position="110"/>
        <end position="127"/>
    </location>
</feature>
<accession>A0A429GN32</accession>
<feature type="transmembrane region" description="Helical" evidence="5">
    <location>
        <begin position="672"/>
        <end position="690"/>
    </location>
</feature>
<dbReference type="GO" id="GO:0003954">
    <property type="term" value="F:NADH dehydrogenase activity"/>
    <property type="evidence" value="ECO:0007669"/>
    <property type="project" value="TreeGrafter"/>
</dbReference>
<evidence type="ECO:0000259" key="7">
    <source>
        <dbReference type="Pfam" id="PF00662"/>
    </source>
</evidence>
<feature type="transmembrane region" description="Helical" evidence="5">
    <location>
        <begin position="535"/>
        <end position="556"/>
    </location>
</feature>
<dbReference type="PANTHER" id="PTHR42829">
    <property type="entry name" value="NADH-UBIQUINONE OXIDOREDUCTASE CHAIN 5"/>
    <property type="match status" value="1"/>
</dbReference>
<dbReference type="InterPro" id="IPR001750">
    <property type="entry name" value="ND/Mrp_TM"/>
</dbReference>
<feature type="transmembrane region" description="Helical" evidence="5">
    <location>
        <begin position="446"/>
        <end position="466"/>
    </location>
</feature>
<sequence>MEYAFLAWEIPYIGAVLSLLLNRAGKIRDLIAVLAIFSSAIFSTLALQEVLTSDKPIHVSYKWIESLGITFGVYLDSLSGFMALIVAWLSFLIAVYSLEYMSGDPGLTRYWFFFDFFVGSMMLLVLADNLIMMFLGWEGTGLASYALIGHWYTDEDERCVGDIGRKALGSPMWFTPSHSGLRAIVFTRLGDVGFVLGIGVLYYLTRTFSIPEIAEEAGKWVLPLAKSGLLFPFLLVFSLGALAKSAQFPFHEWLVTAMTGPTSVSALIHAATMVKAGVYFLLRFSPIFVLAAEEVPIAVSQIHTYFMTIAIIGSFTAFLMASQALVSRELKLILAFSTASQLGYMFLAIGAAGLISEFQLGFLACFSHLMSHAIFKASLFLAAGAIIHAVHSRFIDEMGELWNKMKWSFLAMSLAALSLMGVPPFMGFWTKDMVIEVSKESGMMLIYALGLITAGFTAFYSTRMIVRTFLVSSQHEHHAHEAHLVMLLPYLALSLVSLVLGILWPVYGAELLGRMAEKVLGIQEVFHVEIHLDPALLITTLSIVFIGIMIALSSYLTEEGRRVAASISKNELGRTIYNFLYDRWYINAIYYKLIVRGFSLLSAGIFRYFDSLVIDGFYHYFIPWITNKLSSLGFKYFETDIVDETYHNRVVKMFNSIGSFVRKLQTGLINQYLVTFILGFLIVLLILLWVG</sequence>
<keyword evidence="2 5" id="KW-0812">Transmembrane</keyword>
<dbReference type="EMBL" id="RCOS01000080">
    <property type="protein sequence ID" value="RSN75087.1"/>
    <property type="molecule type" value="Genomic_DNA"/>
</dbReference>
<feature type="transmembrane region" description="Helical" evidence="5">
    <location>
        <begin position="264"/>
        <end position="282"/>
    </location>
</feature>
<evidence type="ECO:0000256" key="3">
    <source>
        <dbReference type="ARBA" id="ARBA00022989"/>
    </source>
</evidence>
<dbReference type="PRINTS" id="PR01434">
    <property type="entry name" value="NADHDHGNASE5"/>
</dbReference>
<keyword evidence="3 5" id="KW-1133">Transmembrane helix</keyword>
<keyword evidence="9" id="KW-1185">Reference proteome</keyword>
<comment type="subcellular location">
    <subcellularLocation>
        <location evidence="1">Membrane</location>
        <topology evidence="1">Multi-pass membrane protein</topology>
    </subcellularLocation>
</comment>
<proteinExistence type="predicted"/>
<evidence type="ECO:0000259" key="6">
    <source>
        <dbReference type="Pfam" id="PF00361"/>
    </source>
</evidence>
<feature type="transmembrane region" description="Helical" evidence="5">
    <location>
        <begin position="361"/>
        <end position="387"/>
    </location>
</feature>
<dbReference type="Pfam" id="PF00662">
    <property type="entry name" value="Proton_antipo_N"/>
    <property type="match status" value="1"/>
</dbReference>
<dbReference type="InterPro" id="IPR018393">
    <property type="entry name" value="NADHpl_OxRdtase_5_subgr"/>
</dbReference>
<feature type="transmembrane region" description="Helical" evidence="5">
    <location>
        <begin position="30"/>
        <end position="52"/>
    </location>
</feature>
<dbReference type="NCBIfam" id="TIGR01974">
    <property type="entry name" value="NDH_I_L"/>
    <property type="match status" value="1"/>
</dbReference>
<dbReference type="GO" id="GO:0015990">
    <property type="term" value="P:electron transport coupled proton transport"/>
    <property type="evidence" value="ECO:0007669"/>
    <property type="project" value="TreeGrafter"/>
</dbReference>
<feature type="transmembrane region" description="Helical" evidence="5">
    <location>
        <begin position="73"/>
        <end position="98"/>
    </location>
</feature>
<feature type="transmembrane region" description="Helical" evidence="5">
    <location>
        <begin position="333"/>
        <end position="355"/>
    </location>
</feature>
<comment type="caution">
    <text evidence="8">The sequence shown here is derived from an EMBL/GenBank/DDBJ whole genome shotgun (WGS) entry which is preliminary data.</text>
</comment>
<dbReference type="GO" id="GO:0042773">
    <property type="term" value="P:ATP synthesis coupled electron transport"/>
    <property type="evidence" value="ECO:0007669"/>
    <property type="project" value="InterPro"/>
</dbReference>
<feature type="transmembrane region" description="Helical" evidence="5">
    <location>
        <begin position="487"/>
        <end position="507"/>
    </location>
</feature>
<dbReference type="AlphaFoldDB" id="A0A429GN32"/>
<feature type="transmembrane region" description="Helical" evidence="5">
    <location>
        <begin position="224"/>
        <end position="243"/>
    </location>
</feature>
<feature type="domain" description="NADH-Ubiquinone oxidoreductase (complex I) chain 5 N-terminal" evidence="7">
    <location>
        <begin position="65"/>
        <end position="110"/>
    </location>
</feature>
<dbReference type="GO" id="GO:0016020">
    <property type="term" value="C:membrane"/>
    <property type="evidence" value="ECO:0007669"/>
    <property type="project" value="UniProtKB-SubCell"/>
</dbReference>
<feature type="transmembrane region" description="Helical" evidence="5">
    <location>
        <begin position="185"/>
        <end position="204"/>
    </location>
</feature>
<evidence type="ECO:0000256" key="4">
    <source>
        <dbReference type="ARBA" id="ARBA00023136"/>
    </source>
</evidence>
<reference evidence="8 9" key="1">
    <citation type="submission" date="2018-10" db="EMBL/GenBank/DDBJ databases">
        <title>Co-occurring genomic capacity for anaerobic methane metabolism and dissimilatory sulfite reduction discovered in the Korarchaeota.</title>
        <authorList>
            <person name="Mckay L.J."/>
            <person name="Dlakic M."/>
            <person name="Fields M.W."/>
            <person name="Delmont T.O."/>
            <person name="Eren A.M."/>
            <person name="Jay Z.J."/>
            <person name="Klingelsmith K.B."/>
            <person name="Rusch D.B."/>
            <person name="Inskeep W.P."/>
        </authorList>
    </citation>
    <scope>NUCLEOTIDE SEQUENCE [LARGE SCALE GENOMIC DNA]</scope>
    <source>
        <strain evidence="8 9">MDKW</strain>
    </source>
</reference>
<evidence type="ECO:0000313" key="8">
    <source>
        <dbReference type="EMBL" id="RSN75087.1"/>
    </source>
</evidence>
<organism evidence="8 9">
    <name type="scientific">Candidatus Methanodesulfokora washburnensis</name>
    <dbReference type="NCBI Taxonomy" id="2478471"/>
    <lineage>
        <taxon>Archaea</taxon>
        <taxon>Thermoproteota</taxon>
        <taxon>Candidatus Korarchaeia</taxon>
        <taxon>Candidatus Korarchaeia incertae sedis</taxon>
        <taxon>Candidatus Methanodesulfokora</taxon>
    </lineage>
</organism>
<feature type="transmembrane region" description="Helical" evidence="5">
    <location>
        <begin position="302"/>
        <end position="321"/>
    </location>
</feature>
<feature type="domain" description="NADH:quinone oxidoreductase/Mrp antiporter transmembrane" evidence="6">
    <location>
        <begin position="127"/>
        <end position="156"/>
    </location>
</feature>
<evidence type="ECO:0000313" key="9">
    <source>
        <dbReference type="Proteomes" id="UP000277582"/>
    </source>
</evidence>
<keyword evidence="4 5" id="KW-0472">Membrane</keyword>
<dbReference type="GO" id="GO:0008137">
    <property type="term" value="F:NADH dehydrogenase (ubiquinone) activity"/>
    <property type="evidence" value="ECO:0007669"/>
    <property type="project" value="InterPro"/>
</dbReference>
<protein>
    <submittedName>
        <fullName evidence="8">NADH-quinone oxidoreductase subunit L</fullName>
    </submittedName>
</protein>
<name>A0A429GN32_9CREN</name>
<gene>
    <name evidence="8" type="ORF">D6D85_06965</name>
</gene>
<evidence type="ECO:0000256" key="1">
    <source>
        <dbReference type="ARBA" id="ARBA00004141"/>
    </source>
</evidence>
<dbReference type="InterPro" id="IPR003945">
    <property type="entry name" value="NU5C-like"/>
</dbReference>
<dbReference type="Proteomes" id="UP000277582">
    <property type="component" value="Unassembled WGS sequence"/>
</dbReference>
<dbReference type="Pfam" id="PF00361">
    <property type="entry name" value="Proton_antipo_M"/>
    <property type="match status" value="2"/>
</dbReference>
<dbReference type="InterPro" id="IPR001516">
    <property type="entry name" value="Proton_antipo_N"/>
</dbReference>
<dbReference type="OrthoDB" id="371891at2157"/>
<dbReference type="PANTHER" id="PTHR42829:SF2">
    <property type="entry name" value="NADH-UBIQUINONE OXIDOREDUCTASE CHAIN 5"/>
    <property type="match status" value="1"/>
</dbReference>